<dbReference type="PANTHER" id="PTHR19327">
    <property type="entry name" value="GOLGIN"/>
    <property type="match status" value="1"/>
</dbReference>
<organism evidence="4 5">
    <name type="scientific">Ailuropoda melanoleuca</name>
    <name type="common">Giant panda</name>
    <dbReference type="NCBI Taxonomy" id="9646"/>
    <lineage>
        <taxon>Eukaryota</taxon>
        <taxon>Metazoa</taxon>
        <taxon>Chordata</taxon>
        <taxon>Craniata</taxon>
        <taxon>Vertebrata</taxon>
        <taxon>Euteleostomi</taxon>
        <taxon>Mammalia</taxon>
        <taxon>Eutheria</taxon>
        <taxon>Laurasiatheria</taxon>
        <taxon>Carnivora</taxon>
        <taxon>Caniformia</taxon>
        <taxon>Ursidae</taxon>
        <taxon>Ailuropoda</taxon>
    </lineage>
</organism>
<feature type="compositionally biased region" description="Low complexity" evidence="2">
    <location>
        <begin position="12"/>
        <end position="41"/>
    </location>
</feature>
<dbReference type="Pfam" id="PF01465">
    <property type="entry name" value="GRIP"/>
    <property type="match status" value="1"/>
</dbReference>
<feature type="coiled-coil region" evidence="1">
    <location>
        <begin position="1068"/>
        <end position="1176"/>
    </location>
</feature>
<dbReference type="GO" id="GO:0005654">
    <property type="term" value="C:nucleoplasm"/>
    <property type="evidence" value="ECO:0007669"/>
    <property type="project" value="Ensembl"/>
</dbReference>
<feature type="region of interest" description="Disordered" evidence="2">
    <location>
        <begin position="1"/>
        <end position="86"/>
    </location>
</feature>
<feature type="coiled-coil region" evidence="1">
    <location>
        <begin position="1946"/>
        <end position="2115"/>
    </location>
</feature>
<feature type="compositionally biased region" description="Basic and acidic residues" evidence="2">
    <location>
        <begin position="102"/>
        <end position="129"/>
    </location>
</feature>
<feature type="compositionally biased region" description="Polar residues" evidence="2">
    <location>
        <begin position="52"/>
        <end position="85"/>
    </location>
</feature>
<evidence type="ECO:0000313" key="4">
    <source>
        <dbReference type="Ensembl" id="ENSAMEP00000018899.2"/>
    </source>
</evidence>
<name>G1MHR4_AILME</name>
<dbReference type="eggNOG" id="ENOG502QTM0">
    <property type="taxonomic scope" value="Eukaryota"/>
</dbReference>
<dbReference type="Proteomes" id="UP000008912">
    <property type="component" value="Unassembled WGS sequence"/>
</dbReference>
<reference evidence="4 5" key="1">
    <citation type="journal article" date="2010" name="Nature">
        <title>The sequence and de novo assembly of the giant panda genome.</title>
        <authorList>
            <person name="Li R."/>
            <person name="Fan W."/>
            <person name="Tian G."/>
            <person name="Zhu H."/>
            <person name="He L."/>
            <person name="Cai J."/>
            <person name="Huang Q."/>
            <person name="Cai Q."/>
            <person name="Li B."/>
            <person name="Bai Y."/>
            <person name="Zhang Z."/>
            <person name="Zhang Y."/>
            <person name="Wang W."/>
            <person name="Li J."/>
            <person name="Wei F."/>
            <person name="Li H."/>
            <person name="Jian M."/>
            <person name="Li J."/>
            <person name="Zhang Z."/>
            <person name="Nielsen R."/>
            <person name="Li D."/>
            <person name="Gu W."/>
            <person name="Yang Z."/>
            <person name="Xuan Z."/>
            <person name="Ryder O.A."/>
            <person name="Leung F.C."/>
            <person name="Zhou Y."/>
            <person name="Cao J."/>
            <person name="Sun X."/>
            <person name="Fu Y."/>
            <person name="Fang X."/>
            <person name="Guo X."/>
            <person name="Wang B."/>
            <person name="Hou R."/>
            <person name="Shen F."/>
            <person name="Mu B."/>
            <person name="Ni P."/>
            <person name="Lin R."/>
            <person name="Qian W."/>
            <person name="Wang G."/>
            <person name="Yu C."/>
            <person name="Nie W."/>
            <person name="Wang J."/>
            <person name="Wu Z."/>
            <person name="Liang H."/>
            <person name="Min J."/>
            <person name="Wu Q."/>
            <person name="Cheng S."/>
            <person name="Ruan J."/>
            <person name="Wang M."/>
            <person name="Shi Z."/>
            <person name="Wen M."/>
            <person name="Liu B."/>
            <person name="Ren X."/>
            <person name="Zheng H."/>
            <person name="Dong D."/>
            <person name="Cook K."/>
            <person name="Shan G."/>
            <person name="Zhang H."/>
            <person name="Kosiol C."/>
            <person name="Xie X."/>
            <person name="Lu Z."/>
            <person name="Zheng H."/>
            <person name="Li Y."/>
            <person name="Steiner C.C."/>
            <person name="Lam T.T."/>
            <person name="Lin S."/>
            <person name="Zhang Q."/>
            <person name="Li G."/>
            <person name="Tian J."/>
            <person name="Gong T."/>
            <person name="Liu H."/>
            <person name="Zhang D."/>
            <person name="Fang L."/>
            <person name="Ye C."/>
            <person name="Zhang J."/>
            <person name="Hu W."/>
            <person name="Xu A."/>
            <person name="Ren Y."/>
            <person name="Zhang G."/>
            <person name="Bruford M.W."/>
            <person name="Li Q."/>
            <person name="Ma L."/>
            <person name="Guo Y."/>
            <person name="An N."/>
            <person name="Hu Y."/>
            <person name="Zheng Y."/>
            <person name="Shi Y."/>
            <person name="Li Z."/>
            <person name="Liu Q."/>
            <person name="Chen Y."/>
            <person name="Zhao J."/>
            <person name="Qu N."/>
            <person name="Zhao S."/>
            <person name="Tian F."/>
            <person name="Wang X."/>
            <person name="Wang H."/>
            <person name="Xu L."/>
            <person name="Liu X."/>
            <person name="Vinar T."/>
            <person name="Wang Y."/>
            <person name="Lam T.W."/>
            <person name="Yiu S.M."/>
            <person name="Liu S."/>
            <person name="Zhang H."/>
            <person name="Li D."/>
            <person name="Huang Y."/>
            <person name="Wang X."/>
            <person name="Yang G."/>
            <person name="Jiang Z."/>
            <person name="Wang J."/>
            <person name="Qin N."/>
            <person name="Li L."/>
            <person name="Li J."/>
            <person name="Bolund L."/>
            <person name="Kristiansen K."/>
            <person name="Wong G.K."/>
            <person name="Olson M."/>
            <person name="Zhang X."/>
            <person name="Li S."/>
            <person name="Yang H."/>
            <person name="Wang J."/>
            <person name="Wang J."/>
        </authorList>
    </citation>
    <scope>NUCLEOTIDE SEQUENCE [LARGE SCALE GENOMIC DNA]</scope>
</reference>
<feature type="compositionally biased region" description="Basic and acidic residues" evidence="2">
    <location>
        <begin position="1913"/>
        <end position="1928"/>
    </location>
</feature>
<feature type="region of interest" description="Disordered" evidence="2">
    <location>
        <begin position="102"/>
        <end position="152"/>
    </location>
</feature>
<dbReference type="SUPFAM" id="SSF101283">
    <property type="entry name" value="GRIP domain"/>
    <property type="match status" value="1"/>
</dbReference>
<dbReference type="GO" id="GO:0005794">
    <property type="term" value="C:Golgi apparatus"/>
    <property type="evidence" value="ECO:0007669"/>
    <property type="project" value="Ensembl"/>
</dbReference>
<dbReference type="PROSITE" id="PS50913">
    <property type="entry name" value="GRIP"/>
    <property type="match status" value="1"/>
</dbReference>
<proteinExistence type="predicted"/>
<gene>
    <name evidence="4" type="primary">GOLGA4</name>
</gene>
<feature type="coiled-coil region" evidence="1">
    <location>
        <begin position="1849"/>
        <end position="1908"/>
    </location>
</feature>
<evidence type="ECO:0000256" key="2">
    <source>
        <dbReference type="SAM" id="MobiDB-lite"/>
    </source>
</evidence>
<feature type="region of interest" description="Disordered" evidence="2">
    <location>
        <begin position="265"/>
        <end position="286"/>
    </location>
</feature>
<feature type="coiled-coil region" evidence="1">
    <location>
        <begin position="302"/>
        <end position="1022"/>
    </location>
</feature>
<feature type="coiled-coil region" evidence="1">
    <location>
        <begin position="186"/>
        <end position="231"/>
    </location>
</feature>
<dbReference type="Ensembl" id="ENSAMET00000019655.2">
    <property type="protein sequence ID" value="ENSAMEP00000018899.2"/>
    <property type="gene ID" value="ENSAMEG00000017880.2"/>
</dbReference>
<dbReference type="InParanoid" id="G1MHR4"/>
<dbReference type="PANTHER" id="PTHR19327:SF0">
    <property type="entry name" value="GOLGIN SUBFAMILY A MEMBER 4"/>
    <property type="match status" value="1"/>
</dbReference>
<accession>G1MHR4</accession>
<feature type="coiled-coil region" evidence="1">
    <location>
        <begin position="2140"/>
        <end position="2167"/>
    </location>
</feature>
<feature type="region of interest" description="Disordered" evidence="2">
    <location>
        <begin position="1609"/>
        <end position="1641"/>
    </location>
</feature>
<keyword evidence="1" id="KW-0175">Coiled coil</keyword>
<dbReference type="GeneTree" id="ENSGT00730000111139"/>
<feature type="domain" description="GRIP" evidence="3">
    <location>
        <begin position="2189"/>
        <end position="2236"/>
    </location>
</feature>
<keyword evidence="5" id="KW-1185">Reference proteome</keyword>
<dbReference type="GO" id="GO:0031267">
    <property type="term" value="F:small GTPase binding"/>
    <property type="evidence" value="ECO:0007669"/>
    <property type="project" value="TreeGrafter"/>
</dbReference>
<reference evidence="4" key="3">
    <citation type="submission" date="2025-09" db="UniProtKB">
        <authorList>
            <consortium name="Ensembl"/>
        </authorList>
    </citation>
    <scope>IDENTIFICATION</scope>
</reference>
<dbReference type="GO" id="GO:0045773">
    <property type="term" value="P:positive regulation of axon extension"/>
    <property type="evidence" value="ECO:0007669"/>
    <property type="project" value="Ensembl"/>
</dbReference>
<evidence type="ECO:0000259" key="3">
    <source>
        <dbReference type="PROSITE" id="PS50913"/>
    </source>
</evidence>
<feature type="compositionally biased region" description="Basic and acidic residues" evidence="2">
    <location>
        <begin position="1621"/>
        <end position="1641"/>
    </location>
</feature>
<evidence type="ECO:0000313" key="5">
    <source>
        <dbReference type="Proteomes" id="UP000008912"/>
    </source>
</evidence>
<dbReference type="SMART" id="SM00755">
    <property type="entry name" value="Grip"/>
    <property type="match status" value="1"/>
</dbReference>
<dbReference type="GO" id="GO:0043001">
    <property type="term" value="P:Golgi to plasma membrane protein transport"/>
    <property type="evidence" value="ECO:0007669"/>
    <property type="project" value="Ensembl"/>
</dbReference>
<dbReference type="HOGENOM" id="CLU_001994_0_0_1"/>
<feature type="region of interest" description="Disordered" evidence="2">
    <location>
        <begin position="1910"/>
        <end position="1933"/>
    </location>
</feature>
<dbReference type="STRING" id="9646.ENSAMEP00000018899"/>
<protein>
    <submittedName>
        <fullName evidence="4">Golgin A4</fullName>
    </submittedName>
</protein>
<dbReference type="InterPro" id="IPR000237">
    <property type="entry name" value="GRIP_dom"/>
</dbReference>
<reference evidence="4" key="2">
    <citation type="submission" date="2025-08" db="UniProtKB">
        <authorList>
            <consortium name="Ensembl"/>
        </authorList>
    </citation>
    <scope>IDENTIFICATION</scope>
</reference>
<dbReference type="Gene3D" id="1.10.220.60">
    <property type="entry name" value="GRIP domain"/>
    <property type="match status" value="1"/>
</dbReference>
<sequence>MFKKLKQKISEEQQQLQQALASTQAPSNSSTPTRTRSRTSSFAEQLDEGTPNRESASIQATKSPDSVNGSEPTTPESGDTQSFAQKLQLRVPSMESLFRSPLKESLFRSSSKESLVRTSSRESLNRFDLDSSVATFDPSSDMESEPEDSIPNLDSLSKEQLIQWLRRMERRLNTYKGKCSEVFIAYQTLQREKKKLQGILSQSQDKALRRIGELREELQMDQQAKKHLQEEFDASLEEKDQHISVLQTQVSLLKQRLRNGPMHVDLPKPFPQMEPQAEGVSKENTDSDIEPVVVDGASAKTLEVLQQRVKRQENLLQRCKETIQSHKEQCALLTSEKEALQEQLDERLQELEKMKELHMAEKTKLITQLRDAKNLIEQLEQDKGMVIAETKRQMHETLEMKEEEIAQLRSRIKQMTTQGEELREQKEKSERAAFEELEKALSTAQKTEESRRKMKAEMDEQIKAIEKTREEERTSLQQELSRVKQEVVDMMKKSSEQIAKLQKLHEEELASKEQELTKKFQTQERQFQEQMKIALEKSQSEYLKITQEKEQQESLALEELELQKKAILMESENKLRDLQQEAETYRTRILELESSLEKSLQESKNQSEDLAIHLEAEKNKHNKEITIMVEKHKTELESLQHQQDTLWTEKLEVLKQQHQTEMEKLREKHEQERETLLKDKERLFQAHIEEMNEKTLEKLDVKQTELESLSSELSEVSKARDELEEELSVLKDQADKVKQELEAKLDEQKSHHQQQVESIIKEQEMSIQRTEKALKDEINQLGLLLKEKDKHLKEHQAHVENLEADIQRSKEELHQASAKLALFQSQQSTIHEQAKASEDHLAQLQQKLLDLETERMLLTKQVAEVETQKKDVCTELDTHKIQVRDLLRQLENQKSDMEEKLQSLTQHYESQLRDTNTEQAQTKQSLIEKENVILQMREGQSKEIETLKQKLSAKEDSFSVLHEEYETKFKNQEKKMEKIKQKAKEMQETLKKKLLDQEAKLKKELENTVLELSQKEKQFNAKILEMAQANSAGISDAVSKLETNQKEQIESLTEVHRRELSDVVSVWEKKLHQQAEELQEKHEIQLQEKEQEVAELKQKILRSGCEKEEMNKELAWLREEGVKQDTVVRELQEQLNQKSAHMNSLSQNETKLKAQLEKLEVDLNHSLKENTSLQEHIVELEILAEKDKLKVSELTDKLKTTDEEFQSLKSSHERNEKSLENKSLEFRKLSEELAVLLDIYSKKTEALLQAQTNELINISSSKINAILSRISHCQHHTTKVKEALVIKTCRASELEAQLRQLAEEQNILNSSFQQATHQLEEKENQIKSMKADIEGLVMEKEALQKEGGNQQQAASEKESCITQLKKELSENINAVTLMKEELKEKKSEISSLSKQLTDLNAQLQNSISLTEKEAAISSLSKQYDEQQRELLGQVQDLSLKAETLSKEKISALEQVDHLSNKFSEWKKKAQSKFIQYQSTIKELQMQLELKTKEASEKDEQIHGLKEDLDQQRERLVCLKGEMEDKKSKQEKKECNLEAELKTQMARIVELEERLTQKTTEIESLNEVLKNYSQQKDTEQKEMLQKLQHIQELGEEKDNRVKEAEEKVSRLEKQVSSMESELETKKKELEHANSGMKGKEEELKALEDRLELESAAKLAELKKKAEQKIAAIKKQLLSQVEEKEQQYKKDTEGHLGELNTKLQEKEREIQVLEEKLKSVEGPPQSEASVVPRSAEYVAACVEQEAADPQGCVQKACEDKICALQRSLMEKEKLLQSLEQEKEETVSSHSEIQCRYQELLIKIEHAKAKQHEDQVMINHLQEELEEKSKKYSLIVSQRVEEEGGKNNIGAKQNLENVVDDVQKMLQEKELACQILEQKIKELDSCLVREREGHRVEMEELTSKFEKLQALQQMDGKNKPTEALEESAEKKSKSHVVQPKLPTNMEAEHNDLEFKLAGAEQEKQKLGKEIVKLQKDLRMLRKEHQQELDIMKKEYEQEMEEKIKQEQEDLELKHNSTLKQLMREFHTQLAQKEQELEMTIKETIDKAQEVEAELLESHQEETNQLYRKIAEKEDDLQRTAKRYEEILDAREEEMTAKVTDLQTQLEGLQNKYQERLQQEENPAGDKITIMELQTQLAQKTTLISDSKLKEQEFREQIHSLEDRLKKYEKNVYATTVGTPYKGGSLYHTDVSLFGEPTEFEYLRKVLFEYMMGRETKTMAKVITTVLKFPDDQTQKILEREDARLMVSRTTMTVEQVLEITHCWQYITRINHRGSDHHLEEMGWWRWAGVDHCPCLPL</sequence>
<evidence type="ECO:0000256" key="1">
    <source>
        <dbReference type="SAM" id="Coils"/>
    </source>
</evidence>